<gene>
    <name evidence="2" type="ORF">ABID27_001484</name>
</gene>
<evidence type="ECO:0000313" key="2">
    <source>
        <dbReference type="EMBL" id="MET3644853.1"/>
    </source>
</evidence>
<accession>A0ABV2JPW8</accession>
<dbReference type="InterPro" id="IPR028946">
    <property type="entry name" value="Ntox44"/>
</dbReference>
<feature type="domain" description="Bacterial toxin 44" evidence="1">
    <location>
        <begin position="33"/>
        <end position="110"/>
    </location>
</feature>
<dbReference type="Proteomes" id="UP001549055">
    <property type="component" value="Unassembled WGS sequence"/>
</dbReference>
<sequence length="130" mass="14548">MGDDILSVNSNAGYIPFVAGSKISASIQDNYQFYNLVNTGQPLDLKNRSYKSTEDVGYSIWSRDWGNSVKNDYAGNYLYGYVGKGYLHSSDDYLKFAAGAAQEVSDIKSLGFFEADWKAFKSFMTGNYFE</sequence>
<proteinExistence type="predicted"/>
<dbReference type="EMBL" id="JBEPMK010000005">
    <property type="protein sequence ID" value="MET3644853.1"/>
    <property type="molecule type" value="Genomic_DNA"/>
</dbReference>
<comment type="caution">
    <text evidence="2">The sequence shown here is derived from an EMBL/GenBank/DDBJ whole genome shotgun (WGS) entry which is preliminary data.</text>
</comment>
<name>A0ABV2JPW8_9STRE</name>
<dbReference type="Pfam" id="PF15607">
    <property type="entry name" value="Ntox44"/>
    <property type="match status" value="1"/>
</dbReference>
<reference evidence="2 3" key="1">
    <citation type="submission" date="2024-06" db="EMBL/GenBank/DDBJ databases">
        <title>Genomic Encyclopedia of Type Strains, Phase IV (KMG-IV): sequencing the most valuable type-strain genomes for metagenomic binning, comparative biology and taxonomic classification.</title>
        <authorList>
            <person name="Goeker M."/>
        </authorList>
    </citation>
    <scope>NUCLEOTIDE SEQUENCE [LARGE SCALE GENOMIC DNA]</scope>
    <source>
        <strain evidence="2 3">DSM 15349</strain>
    </source>
</reference>
<keyword evidence="3" id="KW-1185">Reference proteome</keyword>
<evidence type="ECO:0000313" key="3">
    <source>
        <dbReference type="Proteomes" id="UP001549055"/>
    </source>
</evidence>
<organism evidence="2 3">
    <name type="scientific">Streptococcus gallinaceus</name>
    <dbReference type="NCBI Taxonomy" id="165758"/>
    <lineage>
        <taxon>Bacteria</taxon>
        <taxon>Bacillati</taxon>
        <taxon>Bacillota</taxon>
        <taxon>Bacilli</taxon>
        <taxon>Lactobacillales</taxon>
        <taxon>Streptococcaceae</taxon>
        <taxon>Streptococcus</taxon>
    </lineage>
</organism>
<protein>
    <recommendedName>
        <fullName evidence="1">Bacterial toxin 44 domain-containing protein</fullName>
    </recommendedName>
</protein>
<evidence type="ECO:0000259" key="1">
    <source>
        <dbReference type="Pfam" id="PF15607"/>
    </source>
</evidence>